<evidence type="ECO:0000313" key="2">
    <source>
        <dbReference type="Proteomes" id="UP001476798"/>
    </source>
</evidence>
<dbReference type="EMBL" id="JAHRIO010090399">
    <property type="protein sequence ID" value="MEQ2187798.1"/>
    <property type="molecule type" value="Genomic_DNA"/>
</dbReference>
<proteinExistence type="predicted"/>
<reference evidence="1 2" key="1">
    <citation type="submission" date="2021-06" db="EMBL/GenBank/DDBJ databases">
        <authorList>
            <person name="Palmer J.M."/>
        </authorList>
    </citation>
    <scope>NUCLEOTIDE SEQUENCE [LARGE SCALE GENOMIC DNA]</scope>
    <source>
        <strain evidence="1 2">GA_2019</strain>
        <tissue evidence="1">Muscle</tissue>
    </source>
</reference>
<keyword evidence="2" id="KW-1185">Reference proteome</keyword>
<protein>
    <submittedName>
        <fullName evidence="1">Uncharacterized protein</fullName>
    </submittedName>
</protein>
<dbReference type="Proteomes" id="UP001476798">
    <property type="component" value="Unassembled WGS sequence"/>
</dbReference>
<gene>
    <name evidence="1" type="ORF">GOODEAATRI_008301</name>
</gene>
<comment type="caution">
    <text evidence="1">The sequence shown here is derived from an EMBL/GenBank/DDBJ whole genome shotgun (WGS) entry which is preliminary data.</text>
</comment>
<evidence type="ECO:0000313" key="1">
    <source>
        <dbReference type="EMBL" id="MEQ2187798.1"/>
    </source>
</evidence>
<accession>A0ABV0PWS8</accession>
<name>A0ABV0PWS8_9TELE</name>
<organism evidence="1 2">
    <name type="scientific">Goodea atripinnis</name>
    <dbReference type="NCBI Taxonomy" id="208336"/>
    <lineage>
        <taxon>Eukaryota</taxon>
        <taxon>Metazoa</taxon>
        <taxon>Chordata</taxon>
        <taxon>Craniata</taxon>
        <taxon>Vertebrata</taxon>
        <taxon>Euteleostomi</taxon>
        <taxon>Actinopterygii</taxon>
        <taxon>Neopterygii</taxon>
        <taxon>Teleostei</taxon>
        <taxon>Neoteleostei</taxon>
        <taxon>Acanthomorphata</taxon>
        <taxon>Ovalentaria</taxon>
        <taxon>Atherinomorphae</taxon>
        <taxon>Cyprinodontiformes</taxon>
        <taxon>Goodeidae</taxon>
        <taxon>Goodea</taxon>
    </lineage>
</organism>
<sequence>MITLTGTFFELFMGSKANLKPQIFQQIFLKKKRGRLLVLAAGTEPGLQVAGYKTISLPVKVFVSAVKYGSAEKFLLTSTRSGGSISCCTSRRPIQALVEKCKTGAIILVQLLLYGFQSCCKRGAGLIQSLLDLFCVTRRLGGLWVGEEAKATLWTTLMVNVGEDRPPEENGNKNS</sequence>